<dbReference type="PROSITE" id="PS00514">
    <property type="entry name" value="FIBRINOGEN_C_1"/>
    <property type="match status" value="1"/>
</dbReference>
<dbReference type="EMBL" id="JAZDUA010000825">
    <property type="protein sequence ID" value="KAK7789142.1"/>
    <property type="molecule type" value="Genomic_DNA"/>
</dbReference>
<dbReference type="Pfam" id="PF00147">
    <property type="entry name" value="Fibrinogen_C"/>
    <property type="match status" value="1"/>
</dbReference>
<gene>
    <name evidence="4" type="ORF">R5R35_013189</name>
</gene>
<feature type="compositionally biased region" description="Acidic residues" evidence="2">
    <location>
        <begin position="328"/>
        <end position="339"/>
    </location>
</feature>
<dbReference type="SUPFAM" id="SSF56496">
    <property type="entry name" value="Fibrinogen C-terminal domain-like"/>
    <property type="match status" value="1"/>
</dbReference>
<keyword evidence="5" id="KW-1185">Reference proteome</keyword>
<accession>A0AAN9YYY6</accession>
<evidence type="ECO:0000313" key="4">
    <source>
        <dbReference type="EMBL" id="KAK7789142.1"/>
    </source>
</evidence>
<organism evidence="4 5">
    <name type="scientific">Gryllus longicercus</name>
    <dbReference type="NCBI Taxonomy" id="2509291"/>
    <lineage>
        <taxon>Eukaryota</taxon>
        <taxon>Metazoa</taxon>
        <taxon>Ecdysozoa</taxon>
        <taxon>Arthropoda</taxon>
        <taxon>Hexapoda</taxon>
        <taxon>Insecta</taxon>
        <taxon>Pterygota</taxon>
        <taxon>Neoptera</taxon>
        <taxon>Polyneoptera</taxon>
        <taxon>Orthoptera</taxon>
        <taxon>Ensifera</taxon>
        <taxon>Gryllidea</taxon>
        <taxon>Grylloidea</taxon>
        <taxon>Gryllidae</taxon>
        <taxon>Gryllinae</taxon>
        <taxon>Gryllus</taxon>
    </lineage>
</organism>
<feature type="region of interest" description="Disordered" evidence="2">
    <location>
        <begin position="315"/>
        <end position="339"/>
    </location>
</feature>
<dbReference type="InterPro" id="IPR036056">
    <property type="entry name" value="Fibrinogen-like_C"/>
</dbReference>
<dbReference type="NCBIfam" id="NF040941">
    <property type="entry name" value="GGGWT_bact"/>
    <property type="match status" value="1"/>
</dbReference>
<evidence type="ECO:0000256" key="1">
    <source>
        <dbReference type="ARBA" id="ARBA00023157"/>
    </source>
</evidence>
<dbReference type="PANTHER" id="PTHR19143:SF459">
    <property type="entry name" value="FIBRINOGEN C-TERMINAL DOMAIN-CONTAINING PROTEIN"/>
    <property type="match status" value="1"/>
</dbReference>
<dbReference type="InterPro" id="IPR050373">
    <property type="entry name" value="Fibrinogen_C-term_domain"/>
</dbReference>
<feature type="compositionally biased region" description="Pro residues" evidence="2">
    <location>
        <begin position="25"/>
        <end position="36"/>
    </location>
</feature>
<reference evidence="4 5" key="1">
    <citation type="submission" date="2024-03" db="EMBL/GenBank/DDBJ databases">
        <title>The genome assembly and annotation of the cricket Gryllus longicercus Weissman &amp; Gray.</title>
        <authorList>
            <person name="Szrajer S."/>
            <person name="Gray D."/>
            <person name="Ylla G."/>
        </authorList>
    </citation>
    <scope>NUCLEOTIDE SEQUENCE [LARGE SCALE GENOMIC DNA]</scope>
    <source>
        <strain evidence="4">DAG 2021-001</strain>
        <tissue evidence="4">Whole body minus gut</tissue>
    </source>
</reference>
<comment type="caution">
    <text evidence="4">The sequence shown here is derived from an EMBL/GenBank/DDBJ whole genome shotgun (WGS) entry which is preliminary data.</text>
</comment>
<feature type="compositionally biased region" description="Low complexity" evidence="2">
    <location>
        <begin position="9"/>
        <end position="20"/>
    </location>
</feature>
<dbReference type="Proteomes" id="UP001378592">
    <property type="component" value="Unassembled WGS sequence"/>
</dbReference>
<dbReference type="PANTHER" id="PTHR19143">
    <property type="entry name" value="FIBRINOGEN/TENASCIN/ANGIOPOEITIN"/>
    <property type="match status" value="1"/>
</dbReference>
<proteinExistence type="predicted"/>
<dbReference type="SMART" id="SM00186">
    <property type="entry name" value="FBG"/>
    <property type="match status" value="1"/>
</dbReference>
<dbReference type="AlphaFoldDB" id="A0AAN9YYY6"/>
<feature type="compositionally biased region" description="Gly residues" evidence="2">
    <location>
        <begin position="45"/>
        <end position="57"/>
    </location>
</feature>
<dbReference type="CDD" id="cd00087">
    <property type="entry name" value="FReD"/>
    <property type="match status" value="1"/>
</dbReference>
<sequence>MRLNEARRVAGAAASGNASSRAEEPPPTPPSLPTPPVTSGEEADSGGGDGDGAGSGDGEAEPEGAAEGEGAVEPPFIPVVARNCEDLLGGGGGGGRPRASGVYKLGGHDLNPKGRDFYTRYCDMHTNGGGWTVIQRRGNFHGRRQKFSLPWKDYKRGFGDLDKEFWFGNDFIHRLTYQKDMVLRIELEAFSGKRAWAEYSSFRVGAAESNYRLTVGGYSGNATDSLQVHDGASFSTADKTNDAAPACCPCAPAYGGGWWFDSCFEANLNGVYFTPKDHREEFRGIIWEHWLGDESLKATEMKIRPKTVTGAIIREDPGFDEHGSSSVDDVDPLDIPEDP</sequence>
<protein>
    <recommendedName>
        <fullName evidence="3">Fibrinogen C-terminal domain-containing protein</fullName>
    </recommendedName>
</protein>
<evidence type="ECO:0000256" key="2">
    <source>
        <dbReference type="SAM" id="MobiDB-lite"/>
    </source>
</evidence>
<evidence type="ECO:0000313" key="5">
    <source>
        <dbReference type="Proteomes" id="UP001378592"/>
    </source>
</evidence>
<feature type="region of interest" description="Disordered" evidence="2">
    <location>
        <begin position="1"/>
        <end position="74"/>
    </location>
</feature>
<dbReference type="InterPro" id="IPR014716">
    <property type="entry name" value="Fibrinogen_a/b/g_C_1"/>
</dbReference>
<feature type="domain" description="Fibrinogen C-terminal" evidence="3">
    <location>
        <begin position="75"/>
        <end position="307"/>
    </location>
</feature>
<name>A0AAN9YYY6_9ORTH</name>
<keyword evidence="1" id="KW-1015">Disulfide bond</keyword>
<dbReference type="Gene3D" id="3.90.215.10">
    <property type="entry name" value="Gamma Fibrinogen, chain A, domain 1"/>
    <property type="match status" value="1"/>
</dbReference>
<evidence type="ECO:0000259" key="3">
    <source>
        <dbReference type="PROSITE" id="PS51406"/>
    </source>
</evidence>
<dbReference type="InterPro" id="IPR020837">
    <property type="entry name" value="Fibrinogen_CS"/>
</dbReference>
<dbReference type="PROSITE" id="PS51406">
    <property type="entry name" value="FIBRINOGEN_C_2"/>
    <property type="match status" value="1"/>
</dbReference>
<dbReference type="GO" id="GO:0005615">
    <property type="term" value="C:extracellular space"/>
    <property type="evidence" value="ECO:0007669"/>
    <property type="project" value="TreeGrafter"/>
</dbReference>
<dbReference type="InterPro" id="IPR002181">
    <property type="entry name" value="Fibrinogen_a/b/g_C_dom"/>
</dbReference>